<feature type="transmembrane region" description="Helical" evidence="1">
    <location>
        <begin position="106"/>
        <end position="130"/>
    </location>
</feature>
<gene>
    <name evidence="3" type="primary">LOC113495428</name>
</gene>
<dbReference type="AlphaFoldDB" id="A0A7E5VP44"/>
<evidence type="ECO:0000256" key="1">
    <source>
        <dbReference type="SAM" id="Phobius"/>
    </source>
</evidence>
<evidence type="ECO:0000313" key="2">
    <source>
        <dbReference type="Proteomes" id="UP000322000"/>
    </source>
</evidence>
<dbReference type="InParanoid" id="A0A7E5VP44"/>
<name>A0A7E5VP44_TRINI</name>
<dbReference type="OrthoDB" id="7464833at2759"/>
<feature type="transmembrane region" description="Helical" evidence="1">
    <location>
        <begin position="142"/>
        <end position="162"/>
    </location>
</feature>
<keyword evidence="1" id="KW-0812">Transmembrane</keyword>
<dbReference type="Proteomes" id="UP000322000">
    <property type="component" value="Chromosome 6"/>
</dbReference>
<dbReference type="RefSeq" id="XP_026729941.1">
    <property type="nucleotide sequence ID" value="XM_026874140.1"/>
</dbReference>
<keyword evidence="2" id="KW-1185">Reference proteome</keyword>
<dbReference type="KEGG" id="tnl:113495428"/>
<accession>A0A7E5VP44</accession>
<keyword evidence="1" id="KW-0472">Membrane</keyword>
<dbReference type="GeneID" id="113495428"/>
<keyword evidence="1" id="KW-1133">Transmembrane helix</keyword>
<reference evidence="3" key="1">
    <citation type="submission" date="2025-08" db="UniProtKB">
        <authorList>
            <consortium name="RefSeq"/>
        </authorList>
    </citation>
    <scope>IDENTIFICATION</scope>
</reference>
<sequence>MCDIFPEVDNCCFVASIRVGMLFIAVLSITTGALTLGIIEQRTGVGFDKIMTIYDNVTHVHEAEEALSQLSNLISTAVTAISISFMLGGVILLIANLTDQEGLAQIFVVLVFLNIVVGSVLILAIGMECILEPICLLGKMDWLSAATCLIMMVFYLVLWFYFVCVVNTYATNGV</sequence>
<organism evidence="2 3">
    <name type="scientific">Trichoplusia ni</name>
    <name type="common">Cabbage looper</name>
    <dbReference type="NCBI Taxonomy" id="7111"/>
    <lineage>
        <taxon>Eukaryota</taxon>
        <taxon>Metazoa</taxon>
        <taxon>Ecdysozoa</taxon>
        <taxon>Arthropoda</taxon>
        <taxon>Hexapoda</taxon>
        <taxon>Insecta</taxon>
        <taxon>Pterygota</taxon>
        <taxon>Neoptera</taxon>
        <taxon>Endopterygota</taxon>
        <taxon>Lepidoptera</taxon>
        <taxon>Glossata</taxon>
        <taxon>Ditrysia</taxon>
        <taxon>Noctuoidea</taxon>
        <taxon>Noctuidae</taxon>
        <taxon>Plusiinae</taxon>
        <taxon>Trichoplusia</taxon>
    </lineage>
</organism>
<proteinExistence type="predicted"/>
<feature type="transmembrane region" description="Helical" evidence="1">
    <location>
        <begin position="20"/>
        <end position="39"/>
    </location>
</feature>
<protein>
    <submittedName>
        <fullName evidence="3">Uncharacterized protein LOC113495428 isoform X1</fullName>
    </submittedName>
</protein>
<evidence type="ECO:0000313" key="3">
    <source>
        <dbReference type="RefSeq" id="XP_026729941.1"/>
    </source>
</evidence>
<feature type="transmembrane region" description="Helical" evidence="1">
    <location>
        <begin position="73"/>
        <end position="94"/>
    </location>
</feature>